<feature type="domain" description="Sperm microtubule inner protein 1 C-terminal" evidence="2">
    <location>
        <begin position="73"/>
        <end position="188"/>
    </location>
</feature>
<dbReference type="PANTHER" id="PTHR35826:SF1">
    <property type="entry name" value="PROTEIN ATP6V1FNB-LIKE"/>
    <property type="match status" value="1"/>
</dbReference>
<evidence type="ECO:0000313" key="4">
    <source>
        <dbReference type="Proteomes" id="UP000007110"/>
    </source>
</evidence>
<dbReference type="PDB" id="8SNB">
    <property type="method" value="EM"/>
    <property type="resolution" value="3.30 A"/>
    <property type="chains" value="1i/1j/9M/9N/9O=1-188"/>
</dbReference>
<dbReference type="Proteomes" id="UP000007110">
    <property type="component" value="Unassembled WGS sequence"/>
</dbReference>
<sequence length="188" mass="21930">MGELFDVQRQNFWTESIHKEAYTRLAWHEKYSKEFARESREGGQAAVARKKRPDMVPKVKLIPVQSLKTKKTKKAADKTDASKAQENSKKELEKIAGKDPNALLVEMRPVTSDVREQLFKGFSKEGTGRYAYLQMRKLKKPEMKYEVPLTSSWEYGWRLNDVVKEFRAPTYGRSRIVKDSFFRTNGIF</sequence>
<keyword evidence="4" id="KW-1185">Reference proteome</keyword>
<reference evidence="4" key="1">
    <citation type="submission" date="2015-02" db="EMBL/GenBank/DDBJ databases">
        <title>Genome sequencing for Strongylocentrotus purpuratus.</title>
        <authorList>
            <person name="Murali S."/>
            <person name="Liu Y."/>
            <person name="Vee V."/>
            <person name="English A."/>
            <person name="Wang M."/>
            <person name="Skinner E."/>
            <person name="Han Y."/>
            <person name="Muzny D.M."/>
            <person name="Worley K.C."/>
            <person name="Gibbs R.A."/>
        </authorList>
    </citation>
    <scope>NUCLEOTIDE SEQUENCE</scope>
</reference>
<keyword evidence="5" id="KW-0002">3D-structure</keyword>
<dbReference type="GeneID" id="100892995"/>
<evidence type="ECO:0000256" key="1">
    <source>
        <dbReference type="SAM" id="MobiDB-lite"/>
    </source>
</evidence>
<dbReference type="OMA" id="QYLKERM"/>
<dbReference type="OrthoDB" id="410807at2759"/>
<dbReference type="AlphaFoldDB" id="A0A7M7GIN5"/>
<proteinExistence type="evidence at protein level"/>
<dbReference type="PANTHER" id="PTHR35826">
    <property type="entry name" value="PROTEIN ATP6V1FNB-LIKE"/>
    <property type="match status" value="1"/>
</dbReference>
<evidence type="ECO:0000313" key="3">
    <source>
        <dbReference type="EnsemblMetazoa" id="XP_003729052"/>
    </source>
</evidence>
<dbReference type="EMDB" id="EMD-40619"/>
<accession>A0A7M7GIN5</accession>
<dbReference type="RefSeq" id="XP_030828363.1">
    <property type="nucleotide sequence ID" value="XM_030972503.1"/>
</dbReference>
<dbReference type="KEGG" id="spu:100892995"/>
<dbReference type="EnsemblMetazoa" id="XM_030972503">
    <property type="protein sequence ID" value="XP_030828363"/>
    <property type="gene ID" value="LOC115919230"/>
</dbReference>
<evidence type="ECO:0007829" key="5">
    <source>
        <dbReference type="PDB" id="8SNB"/>
    </source>
</evidence>
<reference evidence="5" key="3">
    <citation type="journal article" date="2023" name="Cell">
        <title>Structural specializations of the sperm tail.</title>
        <authorList>
            <person name="Leung M.R."/>
            <person name="Zeng J."/>
            <person name="Wang X."/>
            <person name="Roelofs M.C."/>
            <person name="Huang W."/>
            <person name="Zenezini Chiozzi R."/>
            <person name="Hevler J.F."/>
            <person name="Heck A.J.R."/>
            <person name="Dutcher S.K."/>
            <person name="Brown A."/>
            <person name="Zhang R."/>
            <person name="Zeev-Ben-Mordehai T."/>
        </authorList>
    </citation>
    <scope>STRUCTURE BY ELECTRON MICROSCOPY (3.30 ANGSTROMS)</scope>
</reference>
<dbReference type="InterPro" id="IPR054323">
    <property type="entry name" value="SPMIP1_C"/>
</dbReference>
<name>A0A7M7GIN5_STRPU</name>
<feature type="compositionally biased region" description="Basic and acidic residues" evidence="1">
    <location>
        <begin position="74"/>
        <end position="91"/>
    </location>
</feature>
<feature type="region of interest" description="Disordered" evidence="1">
    <location>
        <begin position="67"/>
        <end position="91"/>
    </location>
</feature>
<protein>
    <recommendedName>
        <fullName evidence="2">Sperm microtubule inner protein 1 C-terminal domain-containing protein</fullName>
    </recommendedName>
</protein>
<organism evidence="3 4">
    <name type="scientific">Strongylocentrotus purpuratus</name>
    <name type="common">Purple sea urchin</name>
    <dbReference type="NCBI Taxonomy" id="7668"/>
    <lineage>
        <taxon>Eukaryota</taxon>
        <taxon>Metazoa</taxon>
        <taxon>Echinodermata</taxon>
        <taxon>Eleutherozoa</taxon>
        <taxon>Echinozoa</taxon>
        <taxon>Echinoidea</taxon>
        <taxon>Euechinoidea</taxon>
        <taxon>Echinacea</taxon>
        <taxon>Camarodonta</taxon>
        <taxon>Echinidea</taxon>
        <taxon>Strongylocentrotidae</taxon>
        <taxon>Strongylocentrotus</taxon>
    </lineage>
</organism>
<dbReference type="RefSeq" id="XP_003729052.1">
    <property type="nucleotide sequence ID" value="XM_003729004.3"/>
</dbReference>
<evidence type="ECO:0000259" key="2">
    <source>
        <dbReference type="Pfam" id="PF22589"/>
    </source>
</evidence>
<reference evidence="3" key="2">
    <citation type="submission" date="2021-01" db="UniProtKB">
        <authorList>
            <consortium name="EnsemblMetazoa"/>
        </authorList>
    </citation>
    <scope>IDENTIFICATION</scope>
</reference>
<dbReference type="Pfam" id="PF22589">
    <property type="entry name" value="SPMIP1"/>
    <property type="match status" value="1"/>
</dbReference>
<dbReference type="KEGG" id="spu:115919230"/>
<dbReference type="EnsemblMetazoa" id="XM_003729004">
    <property type="protein sequence ID" value="XP_003729052"/>
    <property type="gene ID" value="LOC100892995"/>
</dbReference>
<dbReference type="GeneID" id="115919230"/>